<sequence length="82" mass="9605">MKIRKAHLTSGQPTTYNVYLHENKKEYKTLVAVPDIEWSISIAYEDEKTQLEQALEQSLNKRVEIDEACELAQKIVHWVTEM</sequence>
<dbReference type="Proteomes" id="UP000433089">
    <property type="component" value="Unassembled WGS sequence"/>
</dbReference>
<accession>A0A653VRS9</accession>
<dbReference type="InterPro" id="IPR020260">
    <property type="entry name" value="Uncharacterised_YueH"/>
</dbReference>
<name>A0A653VRS9_BACAB</name>
<organism evidence="2 3">
    <name type="scientific">Bacillus altitudinis</name>
    <dbReference type="NCBI Taxonomy" id="293387"/>
    <lineage>
        <taxon>Bacteria</taxon>
        <taxon>Bacillati</taxon>
        <taxon>Bacillota</taxon>
        <taxon>Bacilli</taxon>
        <taxon>Bacillales</taxon>
        <taxon>Bacillaceae</taxon>
        <taxon>Bacillus</taxon>
    </lineage>
</organism>
<dbReference type="Pfam" id="PF14166">
    <property type="entry name" value="YueH"/>
    <property type="match status" value="1"/>
</dbReference>
<evidence type="ECO:0000313" key="3">
    <source>
        <dbReference type="Proteomes" id="UP000433089"/>
    </source>
</evidence>
<keyword evidence="1" id="KW-0175">Coiled coil</keyword>
<feature type="coiled-coil region" evidence="1">
    <location>
        <begin position="41"/>
        <end position="68"/>
    </location>
</feature>
<evidence type="ECO:0000313" key="2">
    <source>
        <dbReference type="EMBL" id="VXC08796.1"/>
    </source>
</evidence>
<dbReference type="AlphaFoldDB" id="A0A653VRS9"/>
<gene>
    <name evidence="2" type="primary">yueH</name>
    <name evidence="2" type="ORF">BACI348_50235</name>
</gene>
<evidence type="ECO:0000256" key="1">
    <source>
        <dbReference type="SAM" id="Coils"/>
    </source>
</evidence>
<reference evidence="2 3" key="1">
    <citation type="submission" date="2019-10" db="EMBL/GenBank/DDBJ databases">
        <authorList>
            <person name="Karimi E."/>
        </authorList>
    </citation>
    <scope>NUCLEOTIDE SEQUENCE [LARGE SCALE GENOMIC DNA]</scope>
    <source>
        <strain evidence="2">Bacillus sp. 348</strain>
    </source>
</reference>
<dbReference type="EMBL" id="CABWLH010000010">
    <property type="protein sequence ID" value="VXC08796.1"/>
    <property type="molecule type" value="Genomic_DNA"/>
</dbReference>
<evidence type="ECO:0008006" key="4">
    <source>
        <dbReference type="Google" id="ProtNLM"/>
    </source>
</evidence>
<dbReference type="RefSeq" id="WP_110487405.1">
    <property type="nucleotide sequence ID" value="NZ_CP063360.1"/>
</dbReference>
<protein>
    <recommendedName>
        <fullName evidence="4">YueH-like protein</fullName>
    </recommendedName>
</protein>
<proteinExistence type="predicted"/>